<dbReference type="SUPFAM" id="SSF53807">
    <property type="entry name" value="Helical backbone' metal receptor"/>
    <property type="match status" value="1"/>
</dbReference>
<name>A0A937F8H9_9BACT</name>
<dbReference type="InterPro" id="IPR054828">
    <property type="entry name" value="Vit_B12_bind_prot"/>
</dbReference>
<reference evidence="3" key="1">
    <citation type="submission" date="2021-01" db="EMBL/GenBank/DDBJ databases">
        <title>Fulvivirga kasyanovii gen. nov., sp nov., a novel member of the phylum Bacteroidetes isolated from seawater in a mussel farm.</title>
        <authorList>
            <person name="Zhao L.-H."/>
            <person name="Wang Z.-J."/>
        </authorList>
    </citation>
    <scope>NUCLEOTIDE SEQUENCE</scope>
    <source>
        <strain evidence="3">2943</strain>
    </source>
</reference>
<dbReference type="EMBL" id="JAESIY010000005">
    <property type="protein sequence ID" value="MBL3656549.1"/>
    <property type="molecule type" value="Genomic_DNA"/>
</dbReference>
<evidence type="ECO:0000259" key="2">
    <source>
        <dbReference type="PROSITE" id="PS50983"/>
    </source>
</evidence>
<evidence type="ECO:0000313" key="3">
    <source>
        <dbReference type="EMBL" id="MBL3656549.1"/>
    </source>
</evidence>
<dbReference type="PANTHER" id="PTHR30535:SF35">
    <property type="entry name" value="PERIPLASMIC BINDING PROTEIN"/>
    <property type="match status" value="1"/>
</dbReference>
<sequence length="261" mass="29823">MQSYAIKELNDHMGNEGKGPHCPKIISLVPSITELLFNLELQDQIIGVTKFCVHPKELTKSIPKIGGTKNFKFDVIDELTPDLIIGNKEENYKEGIELLQTKYSLLLTDIKSIPEAIEMIRDIGAITGRARRAQSIIDKINNGLESLHKREAKRVLYLIWRKPYMAVGGDTYINNVLETLGLKNVLKEVPRYPELSLEEINELKPDLILLSSEPFPFKEKHKRELERVSALSNIHLVDGEMFSWYGSRIIQALSYFNSLQF</sequence>
<dbReference type="InterPro" id="IPR050902">
    <property type="entry name" value="ABC_Transporter_SBP"/>
</dbReference>
<keyword evidence="4" id="KW-1185">Reference proteome</keyword>
<dbReference type="PROSITE" id="PS50983">
    <property type="entry name" value="FE_B12_PBP"/>
    <property type="match status" value="1"/>
</dbReference>
<accession>A0A937F8H9</accession>
<dbReference type="RefSeq" id="WP_202244337.1">
    <property type="nucleotide sequence ID" value="NZ_JAESIY010000005.1"/>
</dbReference>
<feature type="domain" description="Fe/B12 periplasmic-binding" evidence="2">
    <location>
        <begin position="24"/>
        <end position="261"/>
    </location>
</feature>
<dbReference type="Gene3D" id="3.40.50.1980">
    <property type="entry name" value="Nitrogenase molybdenum iron protein domain"/>
    <property type="match status" value="2"/>
</dbReference>
<evidence type="ECO:0000256" key="1">
    <source>
        <dbReference type="ARBA" id="ARBA00022729"/>
    </source>
</evidence>
<dbReference type="PANTHER" id="PTHR30535">
    <property type="entry name" value="VITAMIN B12-BINDING PROTEIN"/>
    <property type="match status" value="1"/>
</dbReference>
<dbReference type="InterPro" id="IPR002491">
    <property type="entry name" value="ABC_transptr_periplasmic_BD"/>
</dbReference>
<dbReference type="NCBIfam" id="NF038402">
    <property type="entry name" value="TroA_like"/>
    <property type="match status" value="1"/>
</dbReference>
<gene>
    <name evidence="3" type="ORF">JL102_10430</name>
</gene>
<keyword evidence="1" id="KW-0732">Signal</keyword>
<comment type="caution">
    <text evidence="3">The sequence shown here is derived from an EMBL/GenBank/DDBJ whole genome shotgun (WGS) entry which is preliminary data.</text>
</comment>
<dbReference type="AlphaFoldDB" id="A0A937F8H9"/>
<dbReference type="Pfam" id="PF01497">
    <property type="entry name" value="Peripla_BP_2"/>
    <property type="match status" value="1"/>
</dbReference>
<proteinExistence type="predicted"/>
<protein>
    <submittedName>
        <fullName evidence="3">ABC transporter substrate-binding protein</fullName>
    </submittedName>
</protein>
<dbReference type="Proteomes" id="UP000659388">
    <property type="component" value="Unassembled WGS sequence"/>
</dbReference>
<organism evidence="3 4">
    <name type="scientific">Fulvivirga sediminis</name>
    <dbReference type="NCBI Taxonomy" id="2803949"/>
    <lineage>
        <taxon>Bacteria</taxon>
        <taxon>Pseudomonadati</taxon>
        <taxon>Bacteroidota</taxon>
        <taxon>Cytophagia</taxon>
        <taxon>Cytophagales</taxon>
        <taxon>Fulvivirgaceae</taxon>
        <taxon>Fulvivirga</taxon>
    </lineage>
</organism>
<evidence type="ECO:0000313" key="4">
    <source>
        <dbReference type="Proteomes" id="UP000659388"/>
    </source>
</evidence>